<protein>
    <submittedName>
        <fullName evidence="1">DNA modification methylase</fullName>
    </submittedName>
</protein>
<reference evidence="1" key="2">
    <citation type="journal article" date="2014" name="ISME J.">
        <title>Microbial stratification in low pH oxic and suboxic macroscopic growths along an acid mine drainage.</title>
        <authorList>
            <person name="Mendez-Garcia C."/>
            <person name="Mesa V."/>
            <person name="Sprenger R.R."/>
            <person name="Richter M."/>
            <person name="Diez M.S."/>
            <person name="Solano J."/>
            <person name="Bargiela R."/>
            <person name="Golyshina O.V."/>
            <person name="Manteca A."/>
            <person name="Ramos J.L."/>
            <person name="Gallego J.R."/>
            <person name="Llorente I."/>
            <person name="Martins Dos Santos V.A."/>
            <person name="Jensen O.N."/>
            <person name="Pelaez A.I."/>
            <person name="Sanchez J."/>
            <person name="Ferrer M."/>
        </authorList>
    </citation>
    <scope>NUCLEOTIDE SEQUENCE</scope>
</reference>
<gene>
    <name evidence="1" type="ORF">B2A_00594</name>
</gene>
<dbReference type="GO" id="GO:0008168">
    <property type="term" value="F:methyltransferase activity"/>
    <property type="evidence" value="ECO:0007669"/>
    <property type="project" value="UniProtKB-KW"/>
</dbReference>
<reference evidence="1" key="1">
    <citation type="submission" date="2013-08" db="EMBL/GenBank/DDBJ databases">
        <authorList>
            <person name="Mendez C."/>
            <person name="Richter M."/>
            <person name="Ferrer M."/>
            <person name="Sanchez J."/>
        </authorList>
    </citation>
    <scope>NUCLEOTIDE SEQUENCE</scope>
</reference>
<organism evidence="1">
    <name type="scientific">mine drainage metagenome</name>
    <dbReference type="NCBI Taxonomy" id="410659"/>
    <lineage>
        <taxon>unclassified sequences</taxon>
        <taxon>metagenomes</taxon>
        <taxon>ecological metagenomes</taxon>
    </lineage>
</organism>
<evidence type="ECO:0000313" key="1">
    <source>
        <dbReference type="EMBL" id="EQD67978.1"/>
    </source>
</evidence>
<dbReference type="EMBL" id="AUZZ01000462">
    <property type="protein sequence ID" value="EQD67978.1"/>
    <property type="molecule type" value="Genomic_DNA"/>
</dbReference>
<dbReference type="Gene3D" id="3.40.50.150">
    <property type="entry name" value="Vaccinia Virus protein VP39"/>
    <property type="match status" value="1"/>
</dbReference>
<sequence>MGNIPDYPSFLAALGRVLKGCRRVLKPDAYAVFIVGDFRHGARFYPFHVDFIQNARKAGLELMGVVLLIQNGKSLFPYGYPFTLVQNIHHQYALIFKRPMGQRKRRK</sequence>
<keyword evidence="1" id="KW-0489">Methyltransferase</keyword>
<comment type="caution">
    <text evidence="1">The sequence shown here is derived from an EMBL/GenBank/DDBJ whole genome shotgun (WGS) entry which is preliminary data.</text>
</comment>
<name>T1BH90_9ZZZZ</name>
<keyword evidence="1" id="KW-0808">Transferase</keyword>
<dbReference type="SUPFAM" id="SSF53335">
    <property type="entry name" value="S-adenosyl-L-methionine-dependent methyltransferases"/>
    <property type="match status" value="1"/>
</dbReference>
<dbReference type="InterPro" id="IPR029063">
    <property type="entry name" value="SAM-dependent_MTases_sf"/>
</dbReference>
<accession>T1BH90</accession>
<dbReference type="AlphaFoldDB" id="T1BH90"/>
<proteinExistence type="predicted"/>
<dbReference type="GO" id="GO:0032259">
    <property type="term" value="P:methylation"/>
    <property type="evidence" value="ECO:0007669"/>
    <property type="project" value="UniProtKB-KW"/>
</dbReference>